<sequence length="467" mass="49820">MTLQNPLRLNRRSLLAGAGGLSLAAVSKAAGPAAAVAERPGQATLLRGAALVLTMDPHIGDGELGLLKDADVLLEHGRIAAVGRQLEAPRGARVRDVSGRFVLPGFVDIHNHLWQSSIRGGCSDQDLVGWLKTCNLPTLPKIDPAGMYAFVHLAALDALQAGVTTLVDWVHAIPYATSEHYVQALDDAGLRFVYAMASFKGAEEQVRTVKERLLDPLPLASAQIAVHARRASIDTLRASWKQAQDLGLMLNSHVLEHRTDRDEEQIPALREIGAFGPGLLMNHAVHLSREEIALVGDHDVRVAHCPLSNMRLASGVMPLPKLHEAGVKMGLGHDGGTNDTSDMFALMKAAVGLQRAVHEDPKIHPTLPAVLRMGTLGGAEAIGMADQVGSLTPGKRADVLVLDPGTLNFAPRFDWTSQIVLNGQPHNVTDVYVDGRLRKTGGELVGVDTEKVVLAAERAAARLTSAP</sequence>
<dbReference type="PANTHER" id="PTHR43794">
    <property type="entry name" value="AMINOHYDROLASE SSNA-RELATED"/>
    <property type="match status" value="1"/>
</dbReference>
<dbReference type="Pfam" id="PF01979">
    <property type="entry name" value="Amidohydro_1"/>
    <property type="match status" value="1"/>
</dbReference>
<evidence type="ECO:0000313" key="5">
    <source>
        <dbReference type="Proteomes" id="UP000634780"/>
    </source>
</evidence>
<evidence type="ECO:0000259" key="3">
    <source>
        <dbReference type="Pfam" id="PF01979"/>
    </source>
</evidence>
<dbReference type="InterPro" id="IPR032466">
    <property type="entry name" value="Metal_Hydrolase"/>
</dbReference>
<feature type="chain" id="PRO_5045127285" evidence="2">
    <location>
        <begin position="30"/>
        <end position="467"/>
    </location>
</feature>
<dbReference type="RefSeq" id="WP_190117401.1">
    <property type="nucleotide sequence ID" value="NZ_BMVR01000007.1"/>
</dbReference>
<accession>A0ABS0X7I8</accession>
<dbReference type="Gene3D" id="3.20.20.140">
    <property type="entry name" value="Metal-dependent hydrolases"/>
    <property type="match status" value="1"/>
</dbReference>
<dbReference type="SUPFAM" id="SSF51556">
    <property type="entry name" value="Metallo-dependent hydrolases"/>
    <property type="match status" value="1"/>
</dbReference>
<dbReference type="InterPro" id="IPR011059">
    <property type="entry name" value="Metal-dep_hydrolase_composite"/>
</dbReference>
<evidence type="ECO:0000256" key="1">
    <source>
        <dbReference type="ARBA" id="ARBA00022801"/>
    </source>
</evidence>
<feature type="signal peptide" evidence="2">
    <location>
        <begin position="1"/>
        <end position="29"/>
    </location>
</feature>
<reference evidence="4 5" key="1">
    <citation type="submission" date="2020-12" db="EMBL/GenBank/DDBJ databases">
        <title>Streptomyces typhae sp. nov., a novel endophytic actinomycete isolated from the root of cattail pollen (Typha angustifolia L.).</title>
        <authorList>
            <person name="Peng C."/>
            <person name="Liu C."/>
        </authorList>
    </citation>
    <scope>NUCLEOTIDE SEQUENCE [LARGE SCALE GENOMIC DNA]</scope>
    <source>
        <strain evidence="4 5">JCM 4753</strain>
    </source>
</reference>
<protein>
    <submittedName>
        <fullName evidence="4">Amidohydrolase family protein</fullName>
    </submittedName>
</protein>
<dbReference type="InterPro" id="IPR006311">
    <property type="entry name" value="TAT_signal"/>
</dbReference>
<dbReference type="Proteomes" id="UP000634780">
    <property type="component" value="Unassembled WGS sequence"/>
</dbReference>
<dbReference type="SUPFAM" id="SSF51338">
    <property type="entry name" value="Composite domain of metallo-dependent hydrolases"/>
    <property type="match status" value="1"/>
</dbReference>
<organism evidence="4 5">
    <name type="scientific">Streptomyces flavofungini</name>
    <dbReference type="NCBI Taxonomy" id="68200"/>
    <lineage>
        <taxon>Bacteria</taxon>
        <taxon>Bacillati</taxon>
        <taxon>Actinomycetota</taxon>
        <taxon>Actinomycetes</taxon>
        <taxon>Kitasatosporales</taxon>
        <taxon>Streptomycetaceae</taxon>
        <taxon>Streptomyces</taxon>
    </lineage>
</organism>
<feature type="domain" description="Amidohydrolase-related" evidence="3">
    <location>
        <begin position="101"/>
        <end position="437"/>
    </location>
</feature>
<dbReference type="Gene3D" id="2.30.40.10">
    <property type="entry name" value="Urease, subunit C, domain 1"/>
    <property type="match status" value="1"/>
</dbReference>
<name>A0ABS0X7I8_9ACTN</name>
<keyword evidence="2" id="KW-0732">Signal</keyword>
<evidence type="ECO:0000256" key="2">
    <source>
        <dbReference type="SAM" id="SignalP"/>
    </source>
</evidence>
<evidence type="ECO:0000313" key="4">
    <source>
        <dbReference type="EMBL" id="MBJ3809167.1"/>
    </source>
</evidence>
<dbReference type="InterPro" id="IPR050287">
    <property type="entry name" value="MTA/SAH_deaminase"/>
</dbReference>
<keyword evidence="5" id="KW-1185">Reference proteome</keyword>
<dbReference type="EMBL" id="JAEKOZ010000010">
    <property type="protein sequence ID" value="MBJ3809167.1"/>
    <property type="molecule type" value="Genomic_DNA"/>
</dbReference>
<gene>
    <name evidence="4" type="ORF">JGB26_18915</name>
</gene>
<dbReference type="PROSITE" id="PS51318">
    <property type="entry name" value="TAT"/>
    <property type="match status" value="1"/>
</dbReference>
<dbReference type="PANTHER" id="PTHR43794:SF11">
    <property type="entry name" value="AMIDOHYDROLASE-RELATED DOMAIN-CONTAINING PROTEIN"/>
    <property type="match status" value="1"/>
</dbReference>
<proteinExistence type="predicted"/>
<keyword evidence="1" id="KW-0378">Hydrolase</keyword>
<dbReference type="InterPro" id="IPR006680">
    <property type="entry name" value="Amidohydro-rel"/>
</dbReference>
<comment type="caution">
    <text evidence="4">The sequence shown here is derived from an EMBL/GenBank/DDBJ whole genome shotgun (WGS) entry which is preliminary data.</text>
</comment>